<keyword evidence="2" id="KW-0805">Transcription regulation</keyword>
<keyword evidence="1" id="KW-0678">Repressor</keyword>
<evidence type="ECO:0000256" key="1">
    <source>
        <dbReference type="ARBA" id="ARBA00022491"/>
    </source>
</evidence>
<feature type="region of interest" description="Disordered" evidence="6">
    <location>
        <begin position="1"/>
        <end position="20"/>
    </location>
</feature>
<feature type="region of interest" description="Disordered" evidence="6">
    <location>
        <begin position="219"/>
        <end position="238"/>
    </location>
</feature>
<gene>
    <name evidence="8" type="ORF">H9815_03965</name>
</gene>
<dbReference type="PROSITE" id="PS50977">
    <property type="entry name" value="HTH_TETR_2"/>
    <property type="match status" value="1"/>
</dbReference>
<dbReference type="InterPro" id="IPR001647">
    <property type="entry name" value="HTH_TetR"/>
</dbReference>
<evidence type="ECO:0000259" key="7">
    <source>
        <dbReference type="PROSITE" id="PS50977"/>
    </source>
</evidence>
<accession>A0A9D2J2V0</accession>
<dbReference type="PRINTS" id="PR00455">
    <property type="entry name" value="HTHTETR"/>
</dbReference>
<dbReference type="SUPFAM" id="SSF46689">
    <property type="entry name" value="Homeodomain-like"/>
    <property type="match status" value="1"/>
</dbReference>
<dbReference type="AlphaFoldDB" id="A0A9D2J2V0"/>
<dbReference type="Proteomes" id="UP000824037">
    <property type="component" value="Unassembled WGS sequence"/>
</dbReference>
<sequence>MAEVPVPRGPRGHYRKSAERRRRIVTAAAQVFSRDGYRGATIRKIAAEAGMSPSSLLHFFGSKQELLWATMAHRDAHRFTGGRAGERGFPDRVVGQAVANEEIPHLLQLYAVLSAESATRDHPAQEYFASRFATVRAGIAADFEALAAVGLLRAGVDPESAAVTVVALWDGVQLQWLHDPEVISAAQILRDYFALVLTDPAVLTDIATLRQEWRACPPQAAPEPEAYDGGVAPSVDPL</sequence>
<evidence type="ECO:0000313" key="9">
    <source>
        <dbReference type="Proteomes" id="UP000824037"/>
    </source>
</evidence>
<reference evidence="8" key="1">
    <citation type="journal article" date="2021" name="PeerJ">
        <title>Extensive microbial diversity within the chicken gut microbiome revealed by metagenomics and culture.</title>
        <authorList>
            <person name="Gilroy R."/>
            <person name="Ravi A."/>
            <person name="Getino M."/>
            <person name="Pursley I."/>
            <person name="Horton D.L."/>
            <person name="Alikhan N.F."/>
            <person name="Baker D."/>
            <person name="Gharbi K."/>
            <person name="Hall N."/>
            <person name="Watson M."/>
            <person name="Adriaenssens E.M."/>
            <person name="Foster-Nyarko E."/>
            <person name="Jarju S."/>
            <person name="Secka A."/>
            <person name="Antonio M."/>
            <person name="Oren A."/>
            <person name="Chaudhuri R.R."/>
            <person name="La Ragione R."/>
            <person name="Hildebrand F."/>
            <person name="Pallen M.J."/>
        </authorList>
    </citation>
    <scope>NUCLEOTIDE SEQUENCE</scope>
    <source>
        <strain evidence="8">ChiGjej4B4-7305</strain>
    </source>
</reference>
<dbReference type="InterPro" id="IPR039538">
    <property type="entry name" value="BetI_C"/>
</dbReference>
<dbReference type="Pfam" id="PF13977">
    <property type="entry name" value="TetR_C_6"/>
    <property type="match status" value="1"/>
</dbReference>
<proteinExistence type="predicted"/>
<evidence type="ECO:0000256" key="3">
    <source>
        <dbReference type="ARBA" id="ARBA00023125"/>
    </source>
</evidence>
<dbReference type="EMBL" id="DXBY01000063">
    <property type="protein sequence ID" value="HIZ34910.1"/>
    <property type="molecule type" value="Genomic_DNA"/>
</dbReference>
<feature type="DNA-binding region" description="H-T-H motif" evidence="5">
    <location>
        <begin position="41"/>
        <end position="60"/>
    </location>
</feature>
<feature type="compositionally biased region" description="Basic residues" evidence="6">
    <location>
        <begin position="10"/>
        <end position="20"/>
    </location>
</feature>
<organism evidence="8 9">
    <name type="scientific">Candidatus Ruania gallistercoris</name>
    <dbReference type="NCBI Taxonomy" id="2838746"/>
    <lineage>
        <taxon>Bacteria</taxon>
        <taxon>Bacillati</taxon>
        <taxon>Actinomycetota</taxon>
        <taxon>Actinomycetes</taxon>
        <taxon>Micrococcales</taxon>
        <taxon>Ruaniaceae</taxon>
        <taxon>Ruania</taxon>
    </lineage>
</organism>
<dbReference type="Pfam" id="PF00440">
    <property type="entry name" value="TetR_N"/>
    <property type="match status" value="1"/>
</dbReference>
<feature type="domain" description="HTH tetR-type" evidence="7">
    <location>
        <begin position="18"/>
        <end position="78"/>
    </location>
</feature>
<dbReference type="GO" id="GO:0003677">
    <property type="term" value="F:DNA binding"/>
    <property type="evidence" value="ECO:0007669"/>
    <property type="project" value="UniProtKB-UniRule"/>
</dbReference>
<evidence type="ECO:0000256" key="4">
    <source>
        <dbReference type="ARBA" id="ARBA00023163"/>
    </source>
</evidence>
<comment type="caution">
    <text evidence="8">The sequence shown here is derived from an EMBL/GenBank/DDBJ whole genome shotgun (WGS) entry which is preliminary data.</text>
</comment>
<dbReference type="InterPro" id="IPR036271">
    <property type="entry name" value="Tet_transcr_reg_TetR-rel_C_sf"/>
</dbReference>
<dbReference type="InterPro" id="IPR009057">
    <property type="entry name" value="Homeodomain-like_sf"/>
</dbReference>
<evidence type="ECO:0000313" key="8">
    <source>
        <dbReference type="EMBL" id="HIZ34910.1"/>
    </source>
</evidence>
<evidence type="ECO:0000256" key="5">
    <source>
        <dbReference type="PROSITE-ProRule" id="PRU00335"/>
    </source>
</evidence>
<name>A0A9D2J2V0_9MICO</name>
<dbReference type="PANTHER" id="PTHR47506">
    <property type="entry name" value="TRANSCRIPTIONAL REGULATORY PROTEIN"/>
    <property type="match status" value="1"/>
</dbReference>
<dbReference type="PANTHER" id="PTHR47506:SF6">
    <property type="entry name" value="HTH-TYPE TRANSCRIPTIONAL REPRESSOR NEMR"/>
    <property type="match status" value="1"/>
</dbReference>
<protein>
    <submittedName>
        <fullName evidence="8">TetR/AcrR family transcriptional regulator</fullName>
    </submittedName>
</protein>
<keyword evidence="3 5" id="KW-0238">DNA-binding</keyword>
<reference evidence="8" key="2">
    <citation type="submission" date="2021-04" db="EMBL/GenBank/DDBJ databases">
        <authorList>
            <person name="Gilroy R."/>
        </authorList>
    </citation>
    <scope>NUCLEOTIDE SEQUENCE</scope>
    <source>
        <strain evidence="8">ChiGjej4B4-7305</strain>
    </source>
</reference>
<evidence type="ECO:0000256" key="6">
    <source>
        <dbReference type="SAM" id="MobiDB-lite"/>
    </source>
</evidence>
<dbReference type="SUPFAM" id="SSF48498">
    <property type="entry name" value="Tetracyclin repressor-like, C-terminal domain"/>
    <property type="match status" value="1"/>
</dbReference>
<dbReference type="Gene3D" id="1.10.357.10">
    <property type="entry name" value="Tetracycline Repressor, domain 2"/>
    <property type="match status" value="1"/>
</dbReference>
<keyword evidence="4" id="KW-0804">Transcription</keyword>
<evidence type="ECO:0000256" key="2">
    <source>
        <dbReference type="ARBA" id="ARBA00023015"/>
    </source>
</evidence>